<feature type="region of interest" description="Disordered" evidence="1">
    <location>
        <begin position="199"/>
        <end position="262"/>
    </location>
</feature>
<reference evidence="2 3" key="1">
    <citation type="submission" date="2021-08" db="EMBL/GenBank/DDBJ databases">
        <title>Streptomyces sp. PTM05 isolated from lichen.</title>
        <authorList>
            <person name="Somphong A."/>
            <person name="Phongsopitanun W."/>
            <person name="Tanasupawat S."/>
        </authorList>
    </citation>
    <scope>NUCLEOTIDE SEQUENCE [LARGE SCALE GENOMIC DNA]</scope>
    <source>
        <strain evidence="2 3">Ptm05</strain>
    </source>
</reference>
<evidence type="ECO:0000256" key="1">
    <source>
        <dbReference type="SAM" id="MobiDB-lite"/>
    </source>
</evidence>
<comment type="caution">
    <text evidence="2">The sequence shown here is derived from an EMBL/GenBank/DDBJ whole genome shotgun (WGS) entry which is preliminary data.</text>
</comment>
<evidence type="ECO:0000313" key="3">
    <source>
        <dbReference type="Proteomes" id="UP001198565"/>
    </source>
</evidence>
<gene>
    <name evidence="2" type="ORF">K7472_30320</name>
</gene>
<name>A0ABS7R4X2_9ACTN</name>
<sequence length="262" mass="29634">MTPTETPVARKRRRKTRTGNINPRPPITISTLKITQIDLCPGKEHLVCPDCKTWCPITNVQSTAKLVPHHDRRAGTANPRRCSAGSNRRVVIDIAPGRWRTELLESVPSTARRATKVLRKPKTPRPPAVSQIEAAVRTARTAEQALHVHRQRCAACSGEATSRSGERLRCPDGERLATLYLRLREQEADPRRQRARQLLAEIQDDPERERDEARQRTRQRRADWQKVLPKVMTADARRAERPDGGAPSESPAVPLSPLRPRR</sequence>
<protein>
    <submittedName>
        <fullName evidence="2">Uncharacterized protein</fullName>
    </submittedName>
</protein>
<feature type="region of interest" description="Disordered" evidence="1">
    <location>
        <begin position="1"/>
        <end position="25"/>
    </location>
</feature>
<dbReference type="Proteomes" id="UP001198565">
    <property type="component" value="Unassembled WGS sequence"/>
</dbReference>
<keyword evidence="3" id="KW-1185">Reference proteome</keyword>
<dbReference type="RefSeq" id="WP_222982154.1">
    <property type="nucleotide sequence ID" value="NZ_JAINVZ010000035.1"/>
</dbReference>
<feature type="compositionally biased region" description="Basic and acidic residues" evidence="1">
    <location>
        <begin position="205"/>
        <end position="224"/>
    </location>
</feature>
<accession>A0ABS7R4X2</accession>
<organism evidence="2 3">
    <name type="scientific">Streptantibioticus parmotrematis</name>
    <dbReference type="NCBI Taxonomy" id="2873249"/>
    <lineage>
        <taxon>Bacteria</taxon>
        <taxon>Bacillati</taxon>
        <taxon>Actinomycetota</taxon>
        <taxon>Actinomycetes</taxon>
        <taxon>Kitasatosporales</taxon>
        <taxon>Streptomycetaceae</taxon>
        <taxon>Streptantibioticus</taxon>
    </lineage>
</organism>
<evidence type="ECO:0000313" key="2">
    <source>
        <dbReference type="EMBL" id="MBY8889109.1"/>
    </source>
</evidence>
<proteinExistence type="predicted"/>
<dbReference type="EMBL" id="JAINVZ010000035">
    <property type="protein sequence ID" value="MBY8889109.1"/>
    <property type="molecule type" value="Genomic_DNA"/>
</dbReference>